<evidence type="ECO:0000313" key="2">
    <source>
        <dbReference type="EMBL" id="MCD7459581.1"/>
    </source>
</evidence>
<evidence type="ECO:0000256" key="1">
    <source>
        <dbReference type="SAM" id="MobiDB-lite"/>
    </source>
</evidence>
<gene>
    <name evidence="2" type="ORF">HAX54_041350</name>
</gene>
<evidence type="ECO:0000313" key="3">
    <source>
        <dbReference type="Proteomes" id="UP000823775"/>
    </source>
</evidence>
<feature type="region of interest" description="Disordered" evidence="1">
    <location>
        <begin position="1"/>
        <end position="22"/>
    </location>
</feature>
<proteinExistence type="predicted"/>
<accession>A0ABS8SKW5</accession>
<comment type="caution">
    <text evidence="2">The sequence shown here is derived from an EMBL/GenBank/DDBJ whole genome shotgun (WGS) entry which is preliminary data.</text>
</comment>
<dbReference type="Proteomes" id="UP000823775">
    <property type="component" value="Unassembled WGS sequence"/>
</dbReference>
<reference evidence="2 3" key="1">
    <citation type="journal article" date="2021" name="BMC Genomics">
        <title>Datura genome reveals duplications of psychoactive alkaloid biosynthetic genes and high mutation rate following tissue culture.</title>
        <authorList>
            <person name="Rajewski A."/>
            <person name="Carter-House D."/>
            <person name="Stajich J."/>
            <person name="Litt A."/>
        </authorList>
    </citation>
    <scope>NUCLEOTIDE SEQUENCE [LARGE SCALE GENOMIC DNA]</scope>
    <source>
        <strain evidence="2">AR-01</strain>
    </source>
</reference>
<sequence length="150" mass="17104">MTSCSRLQAGRSQPPGFEEHEQSDHVYRLYKASYWLKQDQEYEEAPPSTQGKLPSAVFETAPGSFPKPVPSTLALLPKVSYAEYDMEQILEECDLLQHVPGSKEKQPITQMTFDLHTATARVAELKGRMHNSRMIYPLLMLRFVLSKIEC</sequence>
<dbReference type="EMBL" id="JACEIK010000596">
    <property type="protein sequence ID" value="MCD7459581.1"/>
    <property type="molecule type" value="Genomic_DNA"/>
</dbReference>
<keyword evidence="3" id="KW-1185">Reference proteome</keyword>
<protein>
    <submittedName>
        <fullName evidence="2">Uncharacterized protein</fullName>
    </submittedName>
</protein>
<name>A0ABS8SKW5_DATST</name>
<organism evidence="2 3">
    <name type="scientific">Datura stramonium</name>
    <name type="common">Jimsonweed</name>
    <name type="synonym">Common thornapple</name>
    <dbReference type="NCBI Taxonomy" id="4076"/>
    <lineage>
        <taxon>Eukaryota</taxon>
        <taxon>Viridiplantae</taxon>
        <taxon>Streptophyta</taxon>
        <taxon>Embryophyta</taxon>
        <taxon>Tracheophyta</taxon>
        <taxon>Spermatophyta</taxon>
        <taxon>Magnoliopsida</taxon>
        <taxon>eudicotyledons</taxon>
        <taxon>Gunneridae</taxon>
        <taxon>Pentapetalae</taxon>
        <taxon>asterids</taxon>
        <taxon>lamiids</taxon>
        <taxon>Solanales</taxon>
        <taxon>Solanaceae</taxon>
        <taxon>Solanoideae</taxon>
        <taxon>Datureae</taxon>
        <taxon>Datura</taxon>
    </lineage>
</organism>